<dbReference type="CDD" id="cd00340">
    <property type="entry name" value="GSH_Peroxidase"/>
    <property type="match status" value="1"/>
</dbReference>
<dbReference type="EMBL" id="BNBE01000002">
    <property type="protein sequence ID" value="GHG11538.1"/>
    <property type="molecule type" value="Genomic_DNA"/>
</dbReference>
<dbReference type="Pfam" id="PF00255">
    <property type="entry name" value="GSHPx"/>
    <property type="match status" value="1"/>
</dbReference>
<organism evidence="7 8">
    <name type="scientific">Streptomyces filamentosus</name>
    <name type="common">Streptomyces roseosporus</name>
    <dbReference type="NCBI Taxonomy" id="67294"/>
    <lineage>
        <taxon>Bacteria</taxon>
        <taxon>Bacillati</taxon>
        <taxon>Actinomycetota</taxon>
        <taxon>Actinomycetes</taxon>
        <taxon>Kitasatosporales</taxon>
        <taxon>Streptomycetaceae</taxon>
        <taxon>Streptomyces</taxon>
    </lineage>
</organism>
<evidence type="ECO:0000256" key="4">
    <source>
        <dbReference type="PIRSR" id="PIRSR000303-1"/>
    </source>
</evidence>
<proteinExistence type="inferred from homology"/>
<dbReference type="Gene3D" id="3.40.30.10">
    <property type="entry name" value="Glutaredoxin"/>
    <property type="match status" value="1"/>
</dbReference>
<dbReference type="Proteomes" id="UP000632849">
    <property type="component" value="Unassembled WGS sequence"/>
</dbReference>
<reference evidence="7" key="2">
    <citation type="submission" date="2020-09" db="EMBL/GenBank/DDBJ databases">
        <authorList>
            <person name="Sun Q."/>
            <person name="Ohkuma M."/>
        </authorList>
    </citation>
    <scope>NUCLEOTIDE SEQUENCE</scope>
    <source>
        <strain evidence="7">JCM 4122</strain>
    </source>
</reference>
<dbReference type="SUPFAM" id="SSF52833">
    <property type="entry name" value="Thioredoxin-like"/>
    <property type="match status" value="1"/>
</dbReference>
<keyword evidence="8" id="KW-1185">Reference proteome</keyword>
<evidence type="ECO:0000256" key="5">
    <source>
        <dbReference type="RuleBase" id="RU000499"/>
    </source>
</evidence>
<comment type="caution">
    <text evidence="7">The sequence shown here is derived from an EMBL/GenBank/DDBJ whole genome shotgun (WGS) entry which is preliminary data.</text>
</comment>
<dbReference type="PROSITE" id="PS51355">
    <property type="entry name" value="GLUTATHIONE_PEROXID_3"/>
    <property type="match status" value="1"/>
</dbReference>
<sequence>MSLYDIPLKNLAGDPVSLADYRDKAVLVVNVASKCGLTPQYEGLERLQKTYGERGLTVVGVPCNQFLGQEPGSAEEIRSFCSTTYGVTFPLLEKTEVNGDGRHPLYAELTRVADAEGEAGDVQWNFEKFLISADGTVTRFRPRTEPEAAEVVAAIEALLV</sequence>
<feature type="domain" description="Thioredoxin" evidence="6">
    <location>
        <begin position="1"/>
        <end position="160"/>
    </location>
</feature>
<dbReference type="InterPro" id="IPR013766">
    <property type="entry name" value="Thioredoxin_domain"/>
</dbReference>
<protein>
    <recommendedName>
        <fullName evidence="5">Glutathione peroxidase</fullName>
    </recommendedName>
</protein>
<name>A0A919BSR9_STRFL</name>
<evidence type="ECO:0000313" key="8">
    <source>
        <dbReference type="Proteomes" id="UP000632849"/>
    </source>
</evidence>
<accession>A0A919BSR9</accession>
<dbReference type="RefSeq" id="WP_190043054.1">
    <property type="nucleotide sequence ID" value="NZ_BNBE01000002.1"/>
</dbReference>
<dbReference type="PANTHER" id="PTHR11592:SF40">
    <property type="entry name" value="THIOREDOXIN_GLUTATHIONE PEROXIDASE BTUE"/>
    <property type="match status" value="1"/>
</dbReference>
<evidence type="ECO:0000256" key="2">
    <source>
        <dbReference type="ARBA" id="ARBA00022559"/>
    </source>
</evidence>
<dbReference type="GO" id="GO:0004601">
    <property type="term" value="F:peroxidase activity"/>
    <property type="evidence" value="ECO:0007669"/>
    <property type="project" value="UniProtKB-KW"/>
</dbReference>
<feature type="active site" evidence="4">
    <location>
        <position position="35"/>
    </location>
</feature>
<comment type="similarity">
    <text evidence="1 5">Belongs to the glutathione peroxidase family.</text>
</comment>
<dbReference type="InterPro" id="IPR000889">
    <property type="entry name" value="Glutathione_peroxidase"/>
</dbReference>
<dbReference type="PROSITE" id="PS00460">
    <property type="entry name" value="GLUTATHIONE_PEROXID_1"/>
    <property type="match status" value="1"/>
</dbReference>
<evidence type="ECO:0000313" key="7">
    <source>
        <dbReference type="EMBL" id="GHG11538.1"/>
    </source>
</evidence>
<dbReference type="PIRSF" id="PIRSF000303">
    <property type="entry name" value="Glutathion_perox"/>
    <property type="match status" value="1"/>
</dbReference>
<dbReference type="AlphaFoldDB" id="A0A919BSR9"/>
<evidence type="ECO:0000256" key="3">
    <source>
        <dbReference type="ARBA" id="ARBA00023002"/>
    </source>
</evidence>
<dbReference type="InterPro" id="IPR029759">
    <property type="entry name" value="GPX_AS"/>
</dbReference>
<dbReference type="FunFam" id="3.40.30.10:FF:000010">
    <property type="entry name" value="Glutathione peroxidase"/>
    <property type="match status" value="1"/>
</dbReference>
<dbReference type="InterPro" id="IPR036249">
    <property type="entry name" value="Thioredoxin-like_sf"/>
</dbReference>
<keyword evidence="2 5" id="KW-0575">Peroxidase</keyword>
<dbReference type="PANTHER" id="PTHR11592">
    <property type="entry name" value="GLUTATHIONE PEROXIDASE"/>
    <property type="match status" value="1"/>
</dbReference>
<dbReference type="GO" id="GO:0034599">
    <property type="term" value="P:cellular response to oxidative stress"/>
    <property type="evidence" value="ECO:0007669"/>
    <property type="project" value="TreeGrafter"/>
</dbReference>
<evidence type="ECO:0000256" key="1">
    <source>
        <dbReference type="ARBA" id="ARBA00006926"/>
    </source>
</evidence>
<dbReference type="PROSITE" id="PS51352">
    <property type="entry name" value="THIOREDOXIN_2"/>
    <property type="match status" value="1"/>
</dbReference>
<evidence type="ECO:0000259" key="6">
    <source>
        <dbReference type="PROSITE" id="PS51352"/>
    </source>
</evidence>
<gene>
    <name evidence="7" type="ORF">GCM10017667_50630</name>
</gene>
<keyword evidence="3 5" id="KW-0560">Oxidoreductase</keyword>
<reference evidence="7" key="1">
    <citation type="journal article" date="2014" name="Int. J. Syst. Evol. Microbiol.">
        <title>Complete genome sequence of Corynebacterium casei LMG S-19264T (=DSM 44701T), isolated from a smear-ripened cheese.</title>
        <authorList>
            <consortium name="US DOE Joint Genome Institute (JGI-PGF)"/>
            <person name="Walter F."/>
            <person name="Albersmeier A."/>
            <person name="Kalinowski J."/>
            <person name="Ruckert C."/>
        </authorList>
    </citation>
    <scope>NUCLEOTIDE SEQUENCE</scope>
    <source>
        <strain evidence="7">JCM 4122</strain>
    </source>
</reference>
<dbReference type="PRINTS" id="PR01011">
    <property type="entry name" value="GLUTPROXDASE"/>
</dbReference>